<dbReference type="AlphaFoldDB" id="A0A5D9DA07"/>
<evidence type="ECO:0000256" key="1">
    <source>
        <dbReference type="SAM" id="Phobius"/>
    </source>
</evidence>
<feature type="transmembrane region" description="Helical" evidence="1">
    <location>
        <begin position="69"/>
        <end position="86"/>
    </location>
</feature>
<feature type="transmembrane region" description="Helical" evidence="1">
    <location>
        <begin position="93"/>
        <end position="111"/>
    </location>
</feature>
<dbReference type="OrthoDB" id="5659946at2"/>
<accession>A0A5D9DA07</accession>
<feature type="transmembrane region" description="Helical" evidence="1">
    <location>
        <begin position="45"/>
        <end position="63"/>
    </location>
</feature>
<name>A0A5D9DA07_HALER</name>
<evidence type="ECO:0000313" key="3">
    <source>
        <dbReference type="Proteomes" id="UP000324260"/>
    </source>
</evidence>
<evidence type="ECO:0000313" key="2">
    <source>
        <dbReference type="EMBL" id="TZG40122.1"/>
    </source>
</evidence>
<organism evidence="2 3">
    <name type="scientific">Halomonas eurihalina</name>
    <dbReference type="NCBI Taxonomy" id="42566"/>
    <lineage>
        <taxon>Bacteria</taxon>
        <taxon>Pseudomonadati</taxon>
        <taxon>Pseudomonadota</taxon>
        <taxon>Gammaproteobacteria</taxon>
        <taxon>Oceanospirillales</taxon>
        <taxon>Halomonadaceae</taxon>
        <taxon>Halomonas</taxon>
    </lineage>
</organism>
<feature type="transmembrane region" description="Helical" evidence="1">
    <location>
        <begin position="15"/>
        <end position="38"/>
    </location>
</feature>
<dbReference type="Proteomes" id="UP000324260">
    <property type="component" value="Unassembled WGS sequence"/>
</dbReference>
<sequence length="283" mass="30043">MLPVARWLMQGLPQATIGAAVGTLVPWLFWLGAAIAALVTLRRGLSSALPVIVAAALPAGWWWSQGDVIPLSSVLLVTLMAVVLRSRMRWSEALIIGALGGALMIQSGIFLPPGGVEPLLEQLRQGAPEIAAMLDDMASQGVDTRQLANLLIGGVTGLVVLLVAVGCLALARAWQAGLYNPGGFREEFHALRLAPRELLVLLGIGLVGLVLNLPGLGMLVWVPLLVAGIALVHGFIGLKGMHGLWLGIFYVLLIFTWPMILIVLLVALLDSFADFRARLGRGN</sequence>
<dbReference type="EMBL" id="VTPU01000006">
    <property type="protein sequence ID" value="TZG40122.1"/>
    <property type="molecule type" value="Genomic_DNA"/>
</dbReference>
<keyword evidence="1" id="KW-0472">Membrane</keyword>
<reference evidence="2 3" key="1">
    <citation type="submission" date="2019-08" db="EMBL/GenBank/DDBJ databases">
        <title>Draft Genome Sequence of Halomonas eurihalina Isolated from Preserved Hide-surface.</title>
        <authorList>
            <person name="Hussain S.A."/>
            <person name="Xu A."/>
            <person name="Sarker M."/>
            <person name="Sommers C."/>
        </authorList>
    </citation>
    <scope>NUCLEOTIDE SEQUENCE [LARGE SCALE GENOMIC DNA]</scope>
    <source>
        <strain evidence="2 3">MS1</strain>
    </source>
</reference>
<protein>
    <recommendedName>
        <fullName evidence="4">DUF2232 domain-containing protein</fullName>
    </recommendedName>
</protein>
<keyword evidence="1" id="KW-0812">Transmembrane</keyword>
<gene>
    <name evidence="2" type="ORF">FZZ93_07720</name>
</gene>
<dbReference type="RefSeq" id="WP_149321740.1">
    <property type="nucleotide sequence ID" value="NZ_JARWAH010000007.1"/>
</dbReference>
<comment type="caution">
    <text evidence="2">The sequence shown here is derived from an EMBL/GenBank/DDBJ whole genome shotgun (WGS) entry which is preliminary data.</text>
</comment>
<proteinExistence type="predicted"/>
<keyword evidence="3" id="KW-1185">Reference proteome</keyword>
<keyword evidence="1" id="KW-1133">Transmembrane helix</keyword>
<feature type="transmembrane region" description="Helical" evidence="1">
    <location>
        <begin position="193"/>
        <end position="213"/>
    </location>
</feature>
<feature type="transmembrane region" description="Helical" evidence="1">
    <location>
        <begin position="245"/>
        <end position="269"/>
    </location>
</feature>
<evidence type="ECO:0008006" key="4">
    <source>
        <dbReference type="Google" id="ProtNLM"/>
    </source>
</evidence>
<feature type="transmembrane region" description="Helical" evidence="1">
    <location>
        <begin position="147"/>
        <end position="172"/>
    </location>
</feature>